<dbReference type="EC" id="3.1.3.15" evidence="3 8"/>
<dbReference type="SMART" id="SM00481">
    <property type="entry name" value="POLIIIAc"/>
    <property type="match status" value="1"/>
</dbReference>
<dbReference type="SUPFAM" id="SSF89550">
    <property type="entry name" value="PHP domain-like"/>
    <property type="match status" value="1"/>
</dbReference>
<dbReference type="NCBIfam" id="NF004086">
    <property type="entry name" value="PRK05588.1"/>
    <property type="match status" value="1"/>
</dbReference>
<evidence type="ECO:0000256" key="5">
    <source>
        <dbReference type="ARBA" id="ARBA00022801"/>
    </source>
</evidence>
<dbReference type="NCBIfam" id="TIGR01856">
    <property type="entry name" value="hisJ_fam"/>
    <property type="match status" value="1"/>
</dbReference>
<evidence type="ECO:0000313" key="10">
    <source>
        <dbReference type="EMBL" id="MCY6371929.1"/>
    </source>
</evidence>
<gene>
    <name evidence="10" type="ORF">OXH55_14880</name>
</gene>
<dbReference type="Gene3D" id="3.20.20.140">
    <property type="entry name" value="Metal-dependent hydrolases"/>
    <property type="match status" value="1"/>
</dbReference>
<dbReference type="EMBL" id="JAPQES010000005">
    <property type="protein sequence ID" value="MCY6371929.1"/>
    <property type="molecule type" value="Genomic_DNA"/>
</dbReference>
<name>A0ABT4CS84_9CLOT</name>
<dbReference type="PANTHER" id="PTHR21039:SF0">
    <property type="entry name" value="HISTIDINOL-PHOSPHATASE"/>
    <property type="match status" value="1"/>
</dbReference>
<comment type="catalytic activity">
    <reaction evidence="7 8">
        <text>L-histidinol phosphate + H2O = L-histidinol + phosphate</text>
        <dbReference type="Rhea" id="RHEA:14465"/>
        <dbReference type="ChEBI" id="CHEBI:15377"/>
        <dbReference type="ChEBI" id="CHEBI:43474"/>
        <dbReference type="ChEBI" id="CHEBI:57699"/>
        <dbReference type="ChEBI" id="CHEBI:57980"/>
        <dbReference type="EC" id="3.1.3.15"/>
    </reaction>
</comment>
<dbReference type="PANTHER" id="PTHR21039">
    <property type="entry name" value="HISTIDINOL PHOSPHATASE-RELATED"/>
    <property type="match status" value="1"/>
</dbReference>
<evidence type="ECO:0000256" key="7">
    <source>
        <dbReference type="ARBA" id="ARBA00049158"/>
    </source>
</evidence>
<keyword evidence="11" id="KW-1185">Reference proteome</keyword>
<evidence type="ECO:0000256" key="6">
    <source>
        <dbReference type="ARBA" id="ARBA00023102"/>
    </source>
</evidence>
<dbReference type="InterPro" id="IPR010140">
    <property type="entry name" value="Histidinol_P_phosphatase_HisJ"/>
</dbReference>
<evidence type="ECO:0000313" key="11">
    <source>
        <dbReference type="Proteomes" id="UP001079657"/>
    </source>
</evidence>
<comment type="similarity">
    <text evidence="2 8">Belongs to the PHP hydrolase family. HisK subfamily.</text>
</comment>
<reference evidence="10" key="1">
    <citation type="submission" date="2022-12" db="EMBL/GenBank/DDBJ databases">
        <authorList>
            <person name="Wang J."/>
        </authorList>
    </citation>
    <scope>NUCLEOTIDE SEQUENCE</scope>
    <source>
        <strain evidence="10">HY-42-06</strain>
    </source>
</reference>
<comment type="pathway">
    <text evidence="1 8">Amino-acid biosynthesis; L-histidine biosynthesis; L-histidine from 5-phospho-alpha-D-ribose 1-diphosphate: step 8/9.</text>
</comment>
<evidence type="ECO:0000256" key="4">
    <source>
        <dbReference type="ARBA" id="ARBA00022605"/>
    </source>
</evidence>
<evidence type="ECO:0000256" key="3">
    <source>
        <dbReference type="ARBA" id="ARBA00013085"/>
    </source>
</evidence>
<dbReference type="Proteomes" id="UP001079657">
    <property type="component" value="Unassembled WGS sequence"/>
</dbReference>
<organism evidence="10 11">
    <name type="scientific">Clostridium ganghwense</name>
    <dbReference type="NCBI Taxonomy" id="312089"/>
    <lineage>
        <taxon>Bacteria</taxon>
        <taxon>Bacillati</taxon>
        <taxon>Bacillota</taxon>
        <taxon>Clostridia</taxon>
        <taxon>Eubacteriales</taxon>
        <taxon>Clostridiaceae</taxon>
        <taxon>Clostridium</taxon>
    </lineage>
</organism>
<evidence type="ECO:0000259" key="9">
    <source>
        <dbReference type="SMART" id="SM00481"/>
    </source>
</evidence>
<keyword evidence="5 8" id="KW-0378">Hydrolase</keyword>
<dbReference type="RefSeq" id="WP_268050828.1">
    <property type="nucleotide sequence ID" value="NZ_JAPQES010000005.1"/>
</dbReference>
<accession>A0ABT4CS84</accession>
<proteinExistence type="inferred from homology"/>
<dbReference type="InterPro" id="IPR004013">
    <property type="entry name" value="PHP_dom"/>
</dbReference>
<sequence length="256" mass="30675">MFDTHVHTEFSTDSIMKIEDLIKKSQNYNLGVIITDHMDLNYYNKDEFRFDVEDYFEKYSAYRNEKILLGVEIGMCDKYLEEYKNMCTKFPFDYVIGSVHDMYDIDLYYGDELYKTKSKKQLYEEYFNCMVKSINTHSFIDSLGHIDYISRYAQYEDSEIYYEEYKDFIDEVLKTLIDKGICIELNSRRLSNKKAVYNLIEIYKRFSELGGKYITLGSDAHDKDNIGKYFHIASNIVEQCNLKTVYFKNRKMKFVK</sequence>
<evidence type="ECO:0000256" key="1">
    <source>
        <dbReference type="ARBA" id="ARBA00004970"/>
    </source>
</evidence>
<dbReference type="Pfam" id="PF02811">
    <property type="entry name" value="PHP"/>
    <property type="match status" value="1"/>
</dbReference>
<comment type="caution">
    <text evidence="10">The sequence shown here is derived from an EMBL/GenBank/DDBJ whole genome shotgun (WGS) entry which is preliminary data.</text>
</comment>
<keyword evidence="6 8" id="KW-0368">Histidine biosynthesis</keyword>
<dbReference type="InterPro" id="IPR003141">
    <property type="entry name" value="Pol/His_phosphatase_N"/>
</dbReference>
<keyword evidence="4 8" id="KW-0028">Amino-acid biosynthesis</keyword>
<dbReference type="InterPro" id="IPR016195">
    <property type="entry name" value="Pol/histidinol_Pase-like"/>
</dbReference>
<evidence type="ECO:0000256" key="8">
    <source>
        <dbReference type="RuleBase" id="RU366003"/>
    </source>
</evidence>
<protein>
    <recommendedName>
        <fullName evidence="3 8">Histidinol-phosphatase</fullName>
        <shortName evidence="8">HolPase</shortName>
        <ecNumber evidence="3 8">3.1.3.15</ecNumber>
    </recommendedName>
</protein>
<evidence type="ECO:0000256" key="2">
    <source>
        <dbReference type="ARBA" id="ARBA00009152"/>
    </source>
</evidence>
<feature type="domain" description="Polymerase/histidinol phosphatase N-terminal" evidence="9">
    <location>
        <begin position="2"/>
        <end position="77"/>
    </location>
</feature>